<sequence>MAFKREKDGAKLIFIANMSKKNINFNIQLDGIFKNYFSGETFTISKEKDMKLEAWEYLILINK</sequence>
<organism evidence="1 2">
    <name type="scientific">Salegentibacter maritimus</name>
    <dbReference type="NCBI Taxonomy" id="2794347"/>
    <lineage>
        <taxon>Bacteria</taxon>
        <taxon>Pseudomonadati</taxon>
        <taxon>Bacteroidota</taxon>
        <taxon>Flavobacteriia</taxon>
        <taxon>Flavobacteriales</taxon>
        <taxon>Flavobacteriaceae</taxon>
        <taxon>Salegentibacter</taxon>
    </lineage>
</organism>
<protein>
    <recommendedName>
        <fullName evidence="3">Maltogenic Amylase, C-terminal domain</fullName>
    </recommendedName>
</protein>
<dbReference type="SUPFAM" id="SSF51011">
    <property type="entry name" value="Glycosyl hydrolase domain"/>
    <property type="match status" value="1"/>
</dbReference>
<dbReference type="InterPro" id="IPR013780">
    <property type="entry name" value="Glyco_hydro_b"/>
</dbReference>
<gene>
    <name evidence="1" type="ORF">I6U50_06510</name>
</gene>
<evidence type="ECO:0000313" key="2">
    <source>
        <dbReference type="Proteomes" id="UP000635665"/>
    </source>
</evidence>
<dbReference type="Gene3D" id="2.60.40.1180">
    <property type="entry name" value="Golgi alpha-mannosidase II"/>
    <property type="match status" value="1"/>
</dbReference>
<name>A0ABS0TF17_9FLAO</name>
<evidence type="ECO:0000313" key="1">
    <source>
        <dbReference type="EMBL" id="MBI6119669.1"/>
    </source>
</evidence>
<keyword evidence="2" id="KW-1185">Reference proteome</keyword>
<evidence type="ECO:0008006" key="3">
    <source>
        <dbReference type="Google" id="ProtNLM"/>
    </source>
</evidence>
<comment type="caution">
    <text evidence="1">The sequence shown here is derived from an EMBL/GenBank/DDBJ whole genome shotgun (WGS) entry which is preliminary data.</text>
</comment>
<accession>A0ABS0TF17</accession>
<dbReference type="EMBL" id="JAEHNY010000005">
    <property type="protein sequence ID" value="MBI6119669.1"/>
    <property type="molecule type" value="Genomic_DNA"/>
</dbReference>
<dbReference type="Proteomes" id="UP000635665">
    <property type="component" value="Unassembled WGS sequence"/>
</dbReference>
<proteinExistence type="predicted"/>
<reference evidence="1 2" key="1">
    <citation type="submission" date="2020-12" db="EMBL/GenBank/DDBJ databases">
        <title>Salegentibacter orientalis sp. nov., isolated from costal sediment.</title>
        <authorList>
            <person name="Lian F.-B."/>
        </authorList>
    </citation>
    <scope>NUCLEOTIDE SEQUENCE [LARGE SCALE GENOMIC DNA]</scope>
    <source>
        <strain evidence="1 2">F60176</strain>
    </source>
</reference>